<evidence type="ECO:0000259" key="4">
    <source>
        <dbReference type="Pfam" id="PF00496"/>
    </source>
</evidence>
<evidence type="ECO:0000256" key="3">
    <source>
        <dbReference type="ARBA" id="ARBA00022729"/>
    </source>
</evidence>
<protein>
    <submittedName>
        <fullName evidence="5">ABC transporter substrate-binding protein</fullName>
    </submittedName>
</protein>
<evidence type="ECO:0000256" key="2">
    <source>
        <dbReference type="ARBA" id="ARBA00022448"/>
    </source>
</evidence>
<dbReference type="KEGG" id="gey:QMQ05_06650"/>
<evidence type="ECO:0000313" key="6">
    <source>
        <dbReference type="Proteomes" id="UP001486888"/>
    </source>
</evidence>
<dbReference type="PIRSF" id="PIRSF002741">
    <property type="entry name" value="MppA"/>
    <property type="match status" value="1"/>
</dbReference>
<accession>A0AAU6WHP3</accession>
<dbReference type="Gene3D" id="3.90.76.10">
    <property type="entry name" value="Dipeptide-binding Protein, Domain 1"/>
    <property type="match status" value="2"/>
</dbReference>
<sequence>MPDLPPSLVSRRAVLTGTLATTALALTACTGGPQSQASSTGAASASSDAVPRTLRLAVSAPPVKLDPAIVSDNESFRVTRQVYETLVDIDLDTGATVAGLAETWNESSDGLRYTFNLREGVHFHDGTELDAEAVVKNFERWESLSTSLSAQSAQGFFDVFHHYSNIPTLPKAKDLELSTKEKEDATPEELTAEQQRLQQLTDLQKQFTTDLFQGSSKGGTASYFQSIEATDKYVVTLNLRRRLPGLIEALTLPGMAIAAPSALTGGPEDNPAESLTTAPMGTGPYKFHSLEDDQVRLEIFSDYWDQDRLNNNKQYPEVALISSVPSPYNREGALLADEIDGFDMVSVDTMRTLVRNAKVVVQRDPFSVLYLGMDQKNKWLAKPKFRQAVAHAINRSTLADKLFIQGSKYAQTILPPALNIPNPDNTASHDVAKAKELLADVEYQGEEIEFAYPLHVSRNYLPLPERTFAQIAEDLAKVGIRIKPRPIAWTDGYVKTVQSNKFNGLHLLGFSGGYRSPDDFLSGILANKENEFGYKSALLDSQIMLARSIPVGEERTAAYATIMQTLEQDLPLLPLVFPISALAFNGNVTFYPPSPMLNECFADVQMTNSPSVTN</sequence>
<dbReference type="Pfam" id="PF00496">
    <property type="entry name" value="SBP_bac_5"/>
    <property type="match status" value="1"/>
</dbReference>
<dbReference type="GO" id="GO:1904680">
    <property type="term" value="F:peptide transmembrane transporter activity"/>
    <property type="evidence" value="ECO:0007669"/>
    <property type="project" value="TreeGrafter"/>
</dbReference>
<dbReference type="InterPro" id="IPR006311">
    <property type="entry name" value="TAT_signal"/>
</dbReference>
<proteinExistence type="inferred from homology"/>
<dbReference type="GO" id="GO:0043190">
    <property type="term" value="C:ATP-binding cassette (ABC) transporter complex"/>
    <property type="evidence" value="ECO:0007669"/>
    <property type="project" value="InterPro"/>
</dbReference>
<dbReference type="AlphaFoldDB" id="A0AAU6WHP3"/>
<keyword evidence="6" id="KW-1185">Reference proteome</keyword>
<organism evidence="5 6">
    <name type="scientific">Glutamicibacter ectropisis</name>
    <dbReference type="NCBI Taxonomy" id="3046593"/>
    <lineage>
        <taxon>Bacteria</taxon>
        <taxon>Bacillati</taxon>
        <taxon>Actinomycetota</taxon>
        <taxon>Actinomycetes</taxon>
        <taxon>Micrococcales</taxon>
        <taxon>Micrococcaceae</taxon>
        <taxon>Glutamicibacter</taxon>
    </lineage>
</organism>
<dbReference type="PROSITE" id="PS51318">
    <property type="entry name" value="TAT"/>
    <property type="match status" value="1"/>
</dbReference>
<dbReference type="PANTHER" id="PTHR30290:SF9">
    <property type="entry name" value="OLIGOPEPTIDE-BINDING PROTEIN APPA"/>
    <property type="match status" value="1"/>
</dbReference>
<evidence type="ECO:0000256" key="1">
    <source>
        <dbReference type="ARBA" id="ARBA00005695"/>
    </source>
</evidence>
<comment type="similarity">
    <text evidence="1">Belongs to the bacterial solute-binding protein 5 family.</text>
</comment>
<dbReference type="RefSeq" id="WP_345474033.1">
    <property type="nucleotide sequence ID" value="NZ_CP125942.1"/>
</dbReference>
<dbReference type="GO" id="GO:0015833">
    <property type="term" value="P:peptide transport"/>
    <property type="evidence" value="ECO:0007669"/>
    <property type="project" value="TreeGrafter"/>
</dbReference>
<dbReference type="Gene3D" id="3.10.105.10">
    <property type="entry name" value="Dipeptide-binding Protein, Domain 3"/>
    <property type="match status" value="1"/>
</dbReference>
<dbReference type="InterPro" id="IPR039424">
    <property type="entry name" value="SBP_5"/>
</dbReference>
<dbReference type="Gene3D" id="3.40.190.10">
    <property type="entry name" value="Periplasmic binding protein-like II"/>
    <property type="match status" value="1"/>
</dbReference>
<keyword evidence="3" id="KW-0732">Signal</keyword>
<dbReference type="SUPFAM" id="SSF53850">
    <property type="entry name" value="Periplasmic binding protein-like II"/>
    <property type="match status" value="1"/>
</dbReference>
<dbReference type="EMBL" id="CP125942">
    <property type="protein sequence ID" value="XAO47196.1"/>
    <property type="molecule type" value="Genomic_DNA"/>
</dbReference>
<evidence type="ECO:0000313" key="5">
    <source>
        <dbReference type="EMBL" id="XAO47196.1"/>
    </source>
</evidence>
<gene>
    <name evidence="5" type="ORF">QMQ05_06650</name>
</gene>
<dbReference type="InterPro" id="IPR000914">
    <property type="entry name" value="SBP_5_dom"/>
</dbReference>
<dbReference type="PANTHER" id="PTHR30290">
    <property type="entry name" value="PERIPLASMIC BINDING COMPONENT OF ABC TRANSPORTER"/>
    <property type="match status" value="1"/>
</dbReference>
<keyword evidence="2" id="KW-0813">Transport</keyword>
<name>A0AAU6WHP3_9MICC</name>
<dbReference type="GO" id="GO:0042597">
    <property type="term" value="C:periplasmic space"/>
    <property type="evidence" value="ECO:0007669"/>
    <property type="project" value="UniProtKB-ARBA"/>
</dbReference>
<dbReference type="Proteomes" id="UP001486888">
    <property type="component" value="Chromosome"/>
</dbReference>
<dbReference type="InterPro" id="IPR030678">
    <property type="entry name" value="Peptide/Ni-bd"/>
</dbReference>
<feature type="domain" description="Solute-binding protein family 5" evidence="4">
    <location>
        <begin position="97"/>
        <end position="530"/>
    </location>
</feature>
<reference evidence="5 6" key="1">
    <citation type="submission" date="2023-05" db="EMBL/GenBank/DDBJ databases">
        <title>Glutamicibacter sp. B1, complete genome.</title>
        <authorList>
            <person name="Long Y.H."/>
            <person name="Fang T."/>
            <person name="Li X.Y."/>
        </authorList>
    </citation>
    <scope>NUCLEOTIDE SEQUENCE [LARGE SCALE GENOMIC DNA]</scope>
    <source>
        <strain evidence="5 6">B1</strain>
    </source>
</reference>